<evidence type="ECO:0000313" key="3">
    <source>
        <dbReference type="Proteomes" id="UP000069935"/>
    </source>
</evidence>
<proteinExistence type="predicted"/>
<dbReference type="RefSeq" id="WP_045581659.1">
    <property type="nucleotide sequence ID" value="NZ_CP012401.1"/>
</dbReference>
<keyword evidence="3" id="KW-1185">Reference proteome</keyword>
<dbReference type="KEGG" id="ati:AL072_02455"/>
<gene>
    <name evidence="2" type="ORF">AL072_02455</name>
</gene>
<reference evidence="2 3" key="2">
    <citation type="journal article" date="2016" name="Genome Announc.">
        <title>Complete Genome Sequence of a Strain of Azospirillum thiophilum Isolated from a Sulfide Spring.</title>
        <authorList>
            <person name="Fomenkov A."/>
            <person name="Vincze T."/>
            <person name="Grabovich M."/>
            <person name="Anton B.P."/>
            <person name="Dubinina G."/>
            <person name="Orlova M."/>
            <person name="Belousova E."/>
            <person name="Roberts R.J."/>
        </authorList>
    </citation>
    <scope>NUCLEOTIDE SEQUENCE [LARGE SCALE GENOMIC DNA]</scope>
    <source>
        <strain evidence="2 3">BV-S</strain>
    </source>
</reference>
<reference evidence="3" key="1">
    <citation type="submission" date="2015-08" db="EMBL/GenBank/DDBJ databases">
        <title>Complete Genome Sequence of Azospirillum thiophilum BV-S.</title>
        <authorList>
            <person name="Fomenkov A."/>
            <person name="Vincze T."/>
            <person name="Grabovich M."/>
            <person name="Dubinina G."/>
            <person name="Orlova M."/>
            <person name="Belousova E."/>
            <person name="Roberts R.J."/>
        </authorList>
    </citation>
    <scope>NUCLEOTIDE SEQUENCE [LARGE SCALE GENOMIC DNA]</scope>
    <source>
        <strain evidence="3">BV-S</strain>
    </source>
</reference>
<evidence type="ECO:0000256" key="1">
    <source>
        <dbReference type="SAM" id="MobiDB-lite"/>
    </source>
</evidence>
<accession>A0AAC8ZT78</accession>
<name>A0AAC8ZT78_9PROT</name>
<dbReference type="EMBL" id="CP012401">
    <property type="protein sequence ID" value="ALG69970.1"/>
    <property type="molecule type" value="Genomic_DNA"/>
</dbReference>
<evidence type="ECO:0000313" key="2">
    <source>
        <dbReference type="EMBL" id="ALG69970.1"/>
    </source>
</evidence>
<organism evidence="2 3">
    <name type="scientific">Azospirillum thiophilum</name>
    <dbReference type="NCBI Taxonomy" id="528244"/>
    <lineage>
        <taxon>Bacteria</taxon>
        <taxon>Pseudomonadati</taxon>
        <taxon>Pseudomonadota</taxon>
        <taxon>Alphaproteobacteria</taxon>
        <taxon>Rhodospirillales</taxon>
        <taxon>Azospirillaceae</taxon>
        <taxon>Azospirillum</taxon>
    </lineage>
</organism>
<sequence>MLHPDLLDSAIVDPTRPAPVRHRPGSLADDALTVLRHPHVLGAWLHADRLAELLASASGSHRAGKATAQIANELRAKLLTPARKRPYPDIEVQPGSLIRAVALSGAGAPTTVAGLPCPLSRHEHLQGLLASVHLLLGDAVYLPPGDRGRHPGLRSRLTLPALGQAAVERSLAQIDGVVLRGGRLHRLYEIETDAGKATKALVRLNDVLAAAGAPDGGSVVAVPDAQLDRLRLELQRPTLQALRGVCRSLPFSARREPLRPLTTSAGTGNSVTTVPWRLPSRRAPWQDNSIWPGDGAVPYRIEIIPDHTGLYRSKPYRTGSSAVRIALLLPL</sequence>
<dbReference type="AlphaFoldDB" id="A0AAC8ZT78"/>
<feature type="region of interest" description="Disordered" evidence="1">
    <location>
        <begin position="1"/>
        <end position="24"/>
    </location>
</feature>
<dbReference type="Proteomes" id="UP000069935">
    <property type="component" value="Chromosome 1"/>
</dbReference>
<protein>
    <submittedName>
        <fullName evidence="2">Uncharacterized protein</fullName>
    </submittedName>
</protein>